<gene>
    <name evidence="3" type="primary">LOC124296604</name>
</gene>
<dbReference type="InterPro" id="IPR000477">
    <property type="entry name" value="RT_dom"/>
</dbReference>
<dbReference type="Proteomes" id="UP000829291">
    <property type="component" value="Chromosome 1"/>
</dbReference>
<dbReference type="Pfam" id="PF00078">
    <property type="entry name" value="RVT_1"/>
    <property type="match status" value="1"/>
</dbReference>
<accession>A0ABM3GQQ1</accession>
<dbReference type="PROSITE" id="PS50878">
    <property type="entry name" value="RT_POL"/>
    <property type="match status" value="1"/>
</dbReference>
<dbReference type="InterPro" id="IPR043502">
    <property type="entry name" value="DNA/RNA_pol_sf"/>
</dbReference>
<dbReference type="InterPro" id="IPR036691">
    <property type="entry name" value="Endo/exonu/phosph_ase_sf"/>
</dbReference>
<proteinExistence type="predicted"/>
<dbReference type="Gene3D" id="3.60.10.10">
    <property type="entry name" value="Endonuclease/exonuclease/phosphatase"/>
    <property type="match status" value="1"/>
</dbReference>
<dbReference type="GeneID" id="124296604"/>
<dbReference type="Gene3D" id="3.30.70.270">
    <property type="match status" value="1"/>
</dbReference>
<dbReference type="SUPFAM" id="SSF56672">
    <property type="entry name" value="DNA/RNA polymerases"/>
    <property type="match status" value="1"/>
</dbReference>
<evidence type="ECO:0000313" key="3">
    <source>
        <dbReference type="RefSeq" id="XP_046602598.1"/>
    </source>
</evidence>
<feature type="domain" description="Reverse transcriptase" evidence="1">
    <location>
        <begin position="261"/>
        <end position="538"/>
    </location>
</feature>
<evidence type="ECO:0000259" key="1">
    <source>
        <dbReference type="PROSITE" id="PS50878"/>
    </source>
</evidence>
<evidence type="ECO:0000313" key="2">
    <source>
        <dbReference type="Proteomes" id="UP000829291"/>
    </source>
</evidence>
<organism evidence="2 3">
    <name type="scientific">Neodiprion lecontei</name>
    <name type="common">Redheaded pine sawfly</name>
    <dbReference type="NCBI Taxonomy" id="441921"/>
    <lineage>
        <taxon>Eukaryota</taxon>
        <taxon>Metazoa</taxon>
        <taxon>Ecdysozoa</taxon>
        <taxon>Arthropoda</taxon>
        <taxon>Hexapoda</taxon>
        <taxon>Insecta</taxon>
        <taxon>Pterygota</taxon>
        <taxon>Neoptera</taxon>
        <taxon>Endopterygota</taxon>
        <taxon>Hymenoptera</taxon>
        <taxon>Tenthredinoidea</taxon>
        <taxon>Diprionidae</taxon>
        <taxon>Diprioninae</taxon>
        <taxon>Neodiprion</taxon>
    </lineage>
</organism>
<protein>
    <submittedName>
        <fullName evidence="3">Uncharacterized protein LOC124296604</fullName>
    </submittedName>
</protein>
<dbReference type="InterPro" id="IPR043128">
    <property type="entry name" value="Rev_trsase/Diguanyl_cyclase"/>
</dbReference>
<name>A0ABM3GQQ1_NEOLC</name>
<dbReference type="RefSeq" id="XP_046602598.1">
    <property type="nucleotide sequence ID" value="XM_046746642.1"/>
</dbReference>
<dbReference type="PANTHER" id="PTHR19446">
    <property type="entry name" value="REVERSE TRANSCRIPTASES"/>
    <property type="match status" value="1"/>
</dbReference>
<dbReference type="CDD" id="cd01650">
    <property type="entry name" value="RT_nLTR_like"/>
    <property type="match status" value="1"/>
</dbReference>
<sequence>MNGNIEGDEEGEFTYVGGAGVTVIDYAIGDIEVRDRVKRIEIGDRVDSDHHPVIVWLRGAVARTRKGKRVGGTNRGDWTEEGRMRFRTEVKWEGIGEVDVGKEIEKRIREFRRALDVGGRGREAKKGWWDEECRRKKAERKKKENEGFIKEAAEARTESKVWEIVNRERKKWKRVNEEIGDQEWREYFMGVLGGVESKVTEGGESVNRKGDGEGELQREEIKKVIGKLRDGKAPGGDGIVSEVWRYGGEEMEQWIWKTCNRVWVGEGWPEDWREGLIAPIVKKGEGKRVEEYRGVTLMPTLYKVYAMALADRLEREVEEKGLIPQNQTGFRKGMGTIDNIYVLNYLINRQVGKDKGKMVAFFVDLKAAFDSVNRKVLWETMERRGVREGLRVRIEEIYKETKSRVRSGGKLGEAFWTARGVRQGCPLSPHVFNLLLADLEEEMGRGRRVGGVELAGGRVCTLAYADDMVLLAESEEEMEVMIRKLERYMDRKRLTVNVGKSKIMRFRKGGGRRKNIDWRWKGKRIEEVKEFSYLGYRVKCNGGQEAQVKERVRKAGVVMRQVWGIGKRRFGRDWEKRIWLFDRLVWTVIEYASEIWGWREWRAVEAVQDRFLRWTLGVDGRTPGYLVREELQREKLRIRAGRRAWNFERKLERGEGSELARRCWEEIRDKAEAGRQGSRWERERESFFAERGAESREVVARRERGEMEFREIEEREREEQRKERWEKIRESRYNRWYRLVKGEGIPGYLGKGWGESRWIRVARFRLGSEMKEARYWEEEEKRRCRERL</sequence>
<reference evidence="3" key="1">
    <citation type="submission" date="2025-08" db="UniProtKB">
        <authorList>
            <consortium name="RefSeq"/>
        </authorList>
    </citation>
    <scope>IDENTIFICATION</scope>
    <source>
        <tissue evidence="3">Thorax and Abdomen</tissue>
    </source>
</reference>
<keyword evidence="2" id="KW-1185">Reference proteome</keyword>